<proteinExistence type="predicted"/>
<keyword evidence="4 7" id="KW-0808">Transferase</keyword>
<keyword evidence="8" id="KW-1185">Reference proteome</keyword>
<evidence type="ECO:0000259" key="6">
    <source>
        <dbReference type="Pfam" id="PF00590"/>
    </source>
</evidence>
<dbReference type="AlphaFoldDB" id="A0A4Y9QPN1"/>
<accession>A0A4Y9QPN1</accession>
<evidence type="ECO:0000256" key="2">
    <source>
        <dbReference type="ARBA" id="ARBA00022552"/>
    </source>
</evidence>
<organism evidence="7 8">
    <name type="scientific">Algoriphagus kandeliae</name>
    <dbReference type="NCBI Taxonomy" id="2562278"/>
    <lineage>
        <taxon>Bacteria</taxon>
        <taxon>Pseudomonadati</taxon>
        <taxon>Bacteroidota</taxon>
        <taxon>Cytophagia</taxon>
        <taxon>Cytophagales</taxon>
        <taxon>Cyclobacteriaceae</taxon>
        <taxon>Algoriphagus</taxon>
    </lineage>
</organism>
<dbReference type="Gene3D" id="3.30.950.10">
    <property type="entry name" value="Methyltransferase, Cobalt-precorrin-4 Transmethylase, Domain 2"/>
    <property type="match status" value="1"/>
</dbReference>
<evidence type="ECO:0000256" key="1">
    <source>
        <dbReference type="ARBA" id="ARBA00022490"/>
    </source>
</evidence>
<dbReference type="EMBL" id="SPSB01000004">
    <property type="protein sequence ID" value="TFV93542.1"/>
    <property type="molecule type" value="Genomic_DNA"/>
</dbReference>
<comment type="caution">
    <text evidence="7">The sequence shown here is derived from an EMBL/GenBank/DDBJ whole genome shotgun (WGS) entry which is preliminary data.</text>
</comment>
<keyword evidence="1" id="KW-0963">Cytoplasm</keyword>
<gene>
    <name evidence="7" type="ORF">E4S40_14950</name>
</gene>
<name>A0A4Y9QPN1_9BACT</name>
<protein>
    <submittedName>
        <fullName evidence="7">SAM-dependent methyltransferase</fullName>
    </submittedName>
</protein>
<dbReference type="GO" id="GO:0006364">
    <property type="term" value="P:rRNA processing"/>
    <property type="evidence" value="ECO:0007669"/>
    <property type="project" value="UniProtKB-KW"/>
</dbReference>
<dbReference type="PANTHER" id="PTHR46111">
    <property type="entry name" value="RIBOSOMAL RNA SMALL SUBUNIT METHYLTRANSFERASE I"/>
    <property type="match status" value="1"/>
</dbReference>
<evidence type="ECO:0000313" key="8">
    <source>
        <dbReference type="Proteomes" id="UP000297647"/>
    </source>
</evidence>
<dbReference type="InterPro" id="IPR014776">
    <property type="entry name" value="4pyrrole_Mease_sub2"/>
</dbReference>
<keyword evidence="2" id="KW-0698">rRNA processing</keyword>
<evidence type="ECO:0000313" key="7">
    <source>
        <dbReference type="EMBL" id="TFV93542.1"/>
    </source>
</evidence>
<dbReference type="PIRSF" id="PIRSF005917">
    <property type="entry name" value="MTase_YraL"/>
    <property type="match status" value="1"/>
</dbReference>
<dbReference type="InterPro" id="IPR014777">
    <property type="entry name" value="4pyrrole_Mease_sub1"/>
</dbReference>
<evidence type="ECO:0000256" key="4">
    <source>
        <dbReference type="ARBA" id="ARBA00022679"/>
    </source>
</evidence>
<dbReference type="SUPFAM" id="SSF53790">
    <property type="entry name" value="Tetrapyrrole methylase"/>
    <property type="match status" value="1"/>
</dbReference>
<keyword evidence="3 7" id="KW-0489">Methyltransferase</keyword>
<dbReference type="InterPro" id="IPR035996">
    <property type="entry name" value="4pyrrol_Methylase_sf"/>
</dbReference>
<evidence type="ECO:0000256" key="3">
    <source>
        <dbReference type="ARBA" id="ARBA00022603"/>
    </source>
</evidence>
<dbReference type="CDD" id="cd11649">
    <property type="entry name" value="RsmI_like"/>
    <property type="match status" value="1"/>
</dbReference>
<dbReference type="OrthoDB" id="7061662at2"/>
<dbReference type="Pfam" id="PF00590">
    <property type="entry name" value="TP_methylase"/>
    <property type="match status" value="1"/>
</dbReference>
<dbReference type="RefSeq" id="WP_135075901.1">
    <property type="nucleotide sequence ID" value="NZ_SPSB01000004.1"/>
</dbReference>
<evidence type="ECO:0000256" key="5">
    <source>
        <dbReference type="ARBA" id="ARBA00022691"/>
    </source>
</evidence>
<dbReference type="InterPro" id="IPR000878">
    <property type="entry name" value="4pyrrol_Mease"/>
</dbReference>
<sequence>MPQGKLFLIPNVLAENTADAVISPQVREVIQHTKVYLVENPRNARRYISSLKLGVNLEEIHMEVLDKNTPPESINRLLQPLFKGADVGIISEAGCPGIADPGALAVAHAHTRGIQVVPLSGPSSMFLALMGSGFSGQSFAFHGYLPIDKKERAQALKKLEAESLREKRAQIFMETPFRNNQLLEDLLRMLSPQTKLCIAKNLTASEELIQTKTIQDWKKSPIDLHKVPTVFILQSF</sequence>
<keyword evidence="5" id="KW-0949">S-adenosyl-L-methionine</keyword>
<dbReference type="Gene3D" id="3.40.1010.10">
    <property type="entry name" value="Cobalt-precorrin-4 Transmethylase, Domain 1"/>
    <property type="match status" value="1"/>
</dbReference>
<dbReference type="GO" id="GO:0032259">
    <property type="term" value="P:methylation"/>
    <property type="evidence" value="ECO:0007669"/>
    <property type="project" value="UniProtKB-KW"/>
</dbReference>
<feature type="domain" description="Tetrapyrrole methylase" evidence="6">
    <location>
        <begin position="71"/>
        <end position="215"/>
    </location>
</feature>
<dbReference type="InterPro" id="IPR008189">
    <property type="entry name" value="rRNA_ssu_MeTfrase_I"/>
</dbReference>
<reference evidence="7 8" key="1">
    <citation type="submission" date="2019-03" db="EMBL/GenBank/DDBJ databases">
        <title>Algoriphagus sp. nov, a new strain isolated from root system soil of mangrove plant Kandelia.</title>
        <authorList>
            <person name="Yin Q."/>
            <person name="Wang K."/>
            <person name="Song Z."/>
        </authorList>
    </citation>
    <scope>NUCLEOTIDE SEQUENCE [LARGE SCALE GENOMIC DNA]</scope>
    <source>
        <strain evidence="7 8">XY-J91</strain>
    </source>
</reference>
<dbReference type="Proteomes" id="UP000297647">
    <property type="component" value="Unassembled WGS sequence"/>
</dbReference>
<dbReference type="PANTHER" id="PTHR46111:SF2">
    <property type="entry name" value="SAM-DEPENDENT METHYLTRANSFERASE"/>
    <property type="match status" value="1"/>
</dbReference>
<dbReference type="GO" id="GO:0008168">
    <property type="term" value="F:methyltransferase activity"/>
    <property type="evidence" value="ECO:0007669"/>
    <property type="project" value="UniProtKB-KW"/>
</dbReference>